<feature type="transmembrane region" description="Helical" evidence="1">
    <location>
        <begin position="21"/>
        <end position="45"/>
    </location>
</feature>
<keyword evidence="1" id="KW-0812">Transmembrane</keyword>
<evidence type="ECO:0000313" key="3">
    <source>
        <dbReference type="Proteomes" id="UP001500843"/>
    </source>
</evidence>
<dbReference type="RefSeq" id="WP_253866922.1">
    <property type="nucleotide sequence ID" value="NZ_BAABHM010000011.1"/>
</dbReference>
<reference evidence="3" key="1">
    <citation type="journal article" date="2019" name="Int. J. Syst. Evol. Microbiol.">
        <title>The Global Catalogue of Microorganisms (GCM) 10K type strain sequencing project: providing services to taxonomists for standard genome sequencing and annotation.</title>
        <authorList>
            <consortium name="The Broad Institute Genomics Platform"/>
            <consortium name="The Broad Institute Genome Sequencing Center for Infectious Disease"/>
            <person name="Wu L."/>
            <person name="Ma J."/>
        </authorList>
    </citation>
    <scope>NUCLEOTIDE SEQUENCE [LARGE SCALE GENOMIC DNA]</scope>
    <source>
        <strain evidence="3">JCM 17975</strain>
    </source>
</reference>
<comment type="caution">
    <text evidence="2">The sequence shown here is derived from an EMBL/GenBank/DDBJ whole genome shotgun (WGS) entry which is preliminary data.</text>
</comment>
<dbReference type="Proteomes" id="UP001500843">
    <property type="component" value="Unassembled WGS sequence"/>
</dbReference>
<sequence length="163" mass="17327">MNEQSVYGRPLTERRAPRRRAWFWIVLGVVVLPLLAFSAVVVLFLTSDDPFGAEPDLIDCAEALGAAGLETLPAGAEPECAEGGFQDAFVTIDFVAPQADVDAWLRTELPGTELQAEGCVDVDGCLQVGYGEPDAPENGWTLDIDTVDRADGTVAVAVAAYSL</sequence>
<gene>
    <name evidence="2" type="ORF">GCM10023198_20950</name>
</gene>
<organism evidence="2 3">
    <name type="scientific">Promicromonospora umidemergens</name>
    <dbReference type="NCBI Taxonomy" id="629679"/>
    <lineage>
        <taxon>Bacteria</taxon>
        <taxon>Bacillati</taxon>
        <taxon>Actinomycetota</taxon>
        <taxon>Actinomycetes</taxon>
        <taxon>Micrococcales</taxon>
        <taxon>Promicromonosporaceae</taxon>
        <taxon>Promicromonospora</taxon>
    </lineage>
</organism>
<accession>A0ABP8X4I1</accession>
<keyword evidence="1" id="KW-0472">Membrane</keyword>
<name>A0ABP8X4I1_9MICO</name>
<keyword evidence="3" id="KW-1185">Reference proteome</keyword>
<keyword evidence="1" id="KW-1133">Transmembrane helix</keyword>
<dbReference type="EMBL" id="BAABHM010000011">
    <property type="protein sequence ID" value="GAA4700082.1"/>
    <property type="molecule type" value="Genomic_DNA"/>
</dbReference>
<protein>
    <submittedName>
        <fullName evidence="2">Uncharacterized protein</fullName>
    </submittedName>
</protein>
<proteinExistence type="predicted"/>
<evidence type="ECO:0000256" key="1">
    <source>
        <dbReference type="SAM" id="Phobius"/>
    </source>
</evidence>
<evidence type="ECO:0000313" key="2">
    <source>
        <dbReference type="EMBL" id="GAA4700082.1"/>
    </source>
</evidence>